<evidence type="ECO:0000256" key="3">
    <source>
        <dbReference type="ARBA" id="ARBA00023163"/>
    </source>
</evidence>
<evidence type="ECO:0000256" key="2">
    <source>
        <dbReference type="ARBA" id="ARBA00023125"/>
    </source>
</evidence>
<dbReference type="GO" id="GO:0000976">
    <property type="term" value="F:transcription cis-regulatory region binding"/>
    <property type="evidence" value="ECO:0007669"/>
    <property type="project" value="TreeGrafter"/>
</dbReference>
<dbReference type="PANTHER" id="PTHR30055:SF234">
    <property type="entry name" value="HTH-TYPE TRANSCRIPTIONAL REGULATOR BETI"/>
    <property type="match status" value="1"/>
</dbReference>
<name>A0A3L8PVF4_9GAMM</name>
<dbReference type="InterPro" id="IPR050109">
    <property type="entry name" value="HTH-type_TetR-like_transc_reg"/>
</dbReference>
<evidence type="ECO:0000313" key="7">
    <source>
        <dbReference type="Proteomes" id="UP000281474"/>
    </source>
</evidence>
<feature type="domain" description="HTH tetR-type" evidence="5">
    <location>
        <begin position="5"/>
        <end position="63"/>
    </location>
</feature>
<dbReference type="OrthoDB" id="63332at2"/>
<dbReference type="InterPro" id="IPR009057">
    <property type="entry name" value="Homeodomain-like_sf"/>
</dbReference>
<dbReference type="Pfam" id="PF00440">
    <property type="entry name" value="TetR_N"/>
    <property type="match status" value="1"/>
</dbReference>
<keyword evidence="2 4" id="KW-0238">DNA-binding</keyword>
<protein>
    <submittedName>
        <fullName evidence="6">TetR/AcrR family transcriptional regulator</fullName>
    </submittedName>
</protein>
<organism evidence="6 7">
    <name type="scientific">Parashewanella curva</name>
    <dbReference type="NCBI Taxonomy" id="2338552"/>
    <lineage>
        <taxon>Bacteria</taxon>
        <taxon>Pseudomonadati</taxon>
        <taxon>Pseudomonadota</taxon>
        <taxon>Gammaproteobacteria</taxon>
        <taxon>Alteromonadales</taxon>
        <taxon>Shewanellaceae</taxon>
        <taxon>Parashewanella</taxon>
    </lineage>
</organism>
<dbReference type="SUPFAM" id="SSF46689">
    <property type="entry name" value="Homeodomain-like"/>
    <property type="match status" value="1"/>
</dbReference>
<gene>
    <name evidence="6" type="ORF">D5018_12915</name>
</gene>
<evidence type="ECO:0000313" key="6">
    <source>
        <dbReference type="EMBL" id="RLV59311.1"/>
    </source>
</evidence>
<keyword evidence="7" id="KW-1185">Reference proteome</keyword>
<proteinExistence type="predicted"/>
<evidence type="ECO:0000259" key="5">
    <source>
        <dbReference type="PROSITE" id="PS50977"/>
    </source>
</evidence>
<dbReference type="AlphaFoldDB" id="A0A3L8PVF4"/>
<dbReference type="Gene3D" id="1.10.357.10">
    <property type="entry name" value="Tetracycline Repressor, domain 2"/>
    <property type="match status" value="1"/>
</dbReference>
<evidence type="ECO:0000256" key="4">
    <source>
        <dbReference type="PROSITE-ProRule" id="PRU00335"/>
    </source>
</evidence>
<dbReference type="PANTHER" id="PTHR30055">
    <property type="entry name" value="HTH-TYPE TRANSCRIPTIONAL REGULATOR RUTR"/>
    <property type="match status" value="1"/>
</dbReference>
<dbReference type="GO" id="GO:0003700">
    <property type="term" value="F:DNA-binding transcription factor activity"/>
    <property type="evidence" value="ECO:0007669"/>
    <property type="project" value="TreeGrafter"/>
</dbReference>
<dbReference type="RefSeq" id="WP_121839412.1">
    <property type="nucleotide sequence ID" value="NZ_ML014787.1"/>
</dbReference>
<comment type="caution">
    <text evidence="6">The sequence shown here is derived from an EMBL/GenBank/DDBJ whole genome shotgun (WGS) entry which is preliminary data.</text>
</comment>
<evidence type="ECO:0000256" key="1">
    <source>
        <dbReference type="ARBA" id="ARBA00023015"/>
    </source>
</evidence>
<reference evidence="6 7" key="1">
    <citation type="submission" date="2018-09" db="EMBL/GenBank/DDBJ databases">
        <title>Phylogeny of the Shewanellaceae, and recommendation for two new genera, Pseudoshewanella and Parashewanella.</title>
        <authorList>
            <person name="Wang G."/>
        </authorList>
    </citation>
    <scope>NUCLEOTIDE SEQUENCE [LARGE SCALE GENOMIC DNA]</scope>
    <source>
        <strain evidence="6 7">C51</strain>
    </source>
</reference>
<accession>A0A3L8PVF4</accession>
<keyword evidence="3" id="KW-0804">Transcription</keyword>
<dbReference type="PROSITE" id="PS50977">
    <property type="entry name" value="HTH_TETR_2"/>
    <property type="match status" value="1"/>
</dbReference>
<sequence>MNPKQSVRDKLIETGTSLLAINPGASLSEIAKQAGVGRASLHRHFSSKEALVSVLSMEAIRQFKTALNAAVISSEIPIEQLSKLIELLVPHGDCVHFILYEWKTFEHQDIMTEYLSLESEILELIESCKQQGAIDITMSSRWIYYLIDSTVYTAWYAIQDGTLAAREAPKVASYNVLNGLKR</sequence>
<dbReference type="Proteomes" id="UP000281474">
    <property type="component" value="Unassembled WGS sequence"/>
</dbReference>
<dbReference type="EMBL" id="QZEI01000038">
    <property type="protein sequence ID" value="RLV59311.1"/>
    <property type="molecule type" value="Genomic_DNA"/>
</dbReference>
<dbReference type="InterPro" id="IPR001647">
    <property type="entry name" value="HTH_TetR"/>
</dbReference>
<keyword evidence="1" id="KW-0805">Transcription regulation</keyword>
<feature type="DNA-binding region" description="H-T-H motif" evidence="4">
    <location>
        <begin position="26"/>
        <end position="45"/>
    </location>
</feature>